<evidence type="ECO:0000256" key="3">
    <source>
        <dbReference type="ARBA" id="ARBA00022449"/>
    </source>
</evidence>
<feature type="transmembrane region" description="Helical" evidence="11">
    <location>
        <begin position="293"/>
        <end position="312"/>
    </location>
</feature>
<feature type="compositionally biased region" description="Low complexity" evidence="10">
    <location>
        <begin position="953"/>
        <end position="984"/>
    </location>
</feature>
<comment type="subcellular location">
    <subcellularLocation>
        <location evidence="1">Cell membrane</location>
        <topology evidence="1">Multi-pass membrane protein</topology>
    </subcellularLocation>
    <subcellularLocation>
        <location evidence="9">Membrane</location>
        <topology evidence="9">Multi-pass membrane protein</topology>
    </subcellularLocation>
</comment>
<feature type="region of interest" description="Disordered" evidence="10">
    <location>
        <begin position="950"/>
        <end position="984"/>
    </location>
</feature>
<keyword evidence="4" id="KW-1003">Cell membrane</keyword>
<feature type="transmembrane region" description="Helical" evidence="11">
    <location>
        <begin position="740"/>
        <end position="761"/>
    </location>
</feature>
<dbReference type="Pfam" id="PF20501">
    <property type="entry name" value="MbhE"/>
    <property type="match status" value="1"/>
</dbReference>
<feature type="transmembrane region" description="Helical" evidence="11">
    <location>
        <begin position="916"/>
        <end position="940"/>
    </location>
</feature>
<feature type="transmembrane region" description="Helical" evidence="11">
    <location>
        <begin position="681"/>
        <end position="701"/>
    </location>
</feature>
<feature type="domain" description="Na+/H+ antiporter MnhB subunit-related protein" evidence="14">
    <location>
        <begin position="815"/>
        <end position="937"/>
    </location>
</feature>
<evidence type="ECO:0000313" key="18">
    <source>
        <dbReference type="Proteomes" id="UP000298313"/>
    </source>
</evidence>
<feature type="transmembrane region" description="Helical" evidence="11">
    <location>
        <begin position="490"/>
        <end position="514"/>
    </location>
</feature>
<evidence type="ECO:0000256" key="9">
    <source>
        <dbReference type="RuleBase" id="RU000320"/>
    </source>
</evidence>
<feature type="domain" description="NADH-Ubiquinone oxidoreductase (complex I) chain 5 N-terminal" evidence="13">
    <location>
        <begin position="63"/>
        <end position="108"/>
    </location>
</feature>
<feature type="transmembrane region" description="Helical" evidence="11">
    <location>
        <begin position="318"/>
        <end position="342"/>
    </location>
</feature>
<dbReference type="InterPro" id="IPR050616">
    <property type="entry name" value="CPA3_Na-H_Antiporter_A"/>
</dbReference>
<dbReference type="InterPro" id="IPR007182">
    <property type="entry name" value="MnhB"/>
</dbReference>
<feature type="transmembrane region" description="Helical" evidence="11">
    <location>
        <begin position="266"/>
        <end position="286"/>
    </location>
</feature>
<feature type="transmembrane region" description="Helical" evidence="11">
    <location>
        <begin position="201"/>
        <end position="226"/>
    </location>
</feature>
<evidence type="ECO:0000259" key="13">
    <source>
        <dbReference type="Pfam" id="PF00662"/>
    </source>
</evidence>
<accession>A0A4R9B943</accession>
<keyword evidence="7" id="KW-0406">Ion transport</keyword>
<dbReference type="Pfam" id="PF13244">
    <property type="entry name" value="MbhD"/>
    <property type="match status" value="1"/>
</dbReference>
<feature type="domain" description="MrpA C-terminal/MbhD" evidence="15">
    <location>
        <begin position="601"/>
        <end position="665"/>
    </location>
</feature>
<proteinExistence type="predicted"/>
<dbReference type="NCBIfam" id="NF009284">
    <property type="entry name" value="PRK12644.1"/>
    <property type="match status" value="1"/>
</dbReference>
<evidence type="ECO:0000256" key="11">
    <source>
        <dbReference type="SAM" id="Phobius"/>
    </source>
</evidence>
<organism evidence="17 18">
    <name type="scientific">Cryobacterium fucosi</name>
    <dbReference type="NCBI Taxonomy" id="1259157"/>
    <lineage>
        <taxon>Bacteria</taxon>
        <taxon>Bacillati</taxon>
        <taxon>Actinomycetota</taxon>
        <taxon>Actinomycetes</taxon>
        <taxon>Micrococcales</taxon>
        <taxon>Microbacteriaceae</taxon>
        <taxon>Cryobacterium</taxon>
    </lineage>
</organism>
<feature type="domain" description="NADH:quinone oxidoreductase/Mrp antiporter transmembrane" evidence="12">
    <location>
        <begin position="125"/>
        <end position="399"/>
    </location>
</feature>
<dbReference type="GO" id="GO:0005886">
    <property type="term" value="C:plasma membrane"/>
    <property type="evidence" value="ECO:0007669"/>
    <property type="project" value="UniProtKB-SubCell"/>
</dbReference>
<evidence type="ECO:0000259" key="14">
    <source>
        <dbReference type="Pfam" id="PF04039"/>
    </source>
</evidence>
<feature type="transmembrane region" description="Helical" evidence="11">
    <location>
        <begin position="642"/>
        <end position="661"/>
    </location>
</feature>
<dbReference type="PANTHER" id="PTHR43373:SF1">
    <property type="entry name" value="NA(+)_H(+) ANTIPORTER SUBUNIT A"/>
    <property type="match status" value="1"/>
</dbReference>
<feature type="transmembrane region" description="Helical" evidence="11">
    <location>
        <begin position="813"/>
        <end position="834"/>
    </location>
</feature>
<keyword evidence="8 11" id="KW-0472">Membrane</keyword>
<dbReference type="PRINTS" id="PR01434">
    <property type="entry name" value="NADHDHGNASE5"/>
</dbReference>
<dbReference type="Pfam" id="PF00662">
    <property type="entry name" value="Proton_antipo_N"/>
    <property type="match status" value="1"/>
</dbReference>
<name>A0A4R9B943_9MICO</name>
<feature type="transmembrane region" description="Helical" evidence="11">
    <location>
        <begin position="74"/>
        <end position="93"/>
    </location>
</feature>
<feature type="transmembrane region" description="Helical" evidence="11">
    <location>
        <begin position="449"/>
        <end position="470"/>
    </location>
</feature>
<evidence type="ECO:0000256" key="5">
    <source>
        <dbReference type="ARBA" id="ARBA00022692"/>
    </source>
</evidence>
<feature type="transmembrane region" description="Helical" evidence="11">
    <location>
        <begin position="878"/>
        <end position="896"/>
    </location>
</feature>
<dbReference type="InterPro" id="IPR001516">
    <property type="entry name" value="Proton_antipo_N"/>
</dbReference>
<evidence type="ECO:0000256" key="7">
    <source>
        <dbReference type="ARBA" id="ARBA00023065"/>
    </source>
</evidence>
<feature type="transmembrane region" description="Helical" evidence="11">
    <location>
        <begin position="406"/>
        <end position="428"/>
    </location>
</feature>
<keyword evidence="18" id="KW-1185">Reference proteome</keyword>
<evidence type="ECO:0000256" key="4">
    <source>
        <dbReference type="ARBA" id="ARBA00022475"/>
    </source>
</evidence>
<dbReference type="GO" id="GO:0015297">
    <property type="term" value="F:antiporter activity"/>
    <property type="evidence" value="ECO:0007669"/>
    <property type="project" value="UniProtKB-KW"/>
</dbReference>
<evidence type="ECO:0000256" key="10">
    <source>
        <dbReference type="SAM" id="MobiDB-lite"/>
    </source>
</evidence>
<feature type="transmembrane region" description="Helical" evidence="11">
    <location>
        <begin position="618"/>
        <end position="636"/>
    </location>
</feature>
<feature type="transmembrane region" description="Helical" evidence="11">
    <location>
        <begin position="593"/>
        <end position="611"/>
    </location>
</feature>
<dbReference type="PANTHER" id="PTHR43373">
    <property type="entry name" value="NA(+)/H(+) ANTIPORTER SUBUNIT"/>
    <property type="match status" value="1"/>
</dbReference>
<evidence type="ECO:0000259" key="15">
    <source>
        <dbReference type="Pfam" id="PF13244"/>
    </source>
</evidence>
<keyword evidence="5 9" id="KW-0812">Transmembrane</keyword>
<feature type="transmembrane region" description="Helical" evidence="11">
    <location>
        <begin position="840"/>
        <end position="857"/>
    </location>
</feature>
<comment type="caution">
    <text evidence="17">The sequence shown here is derived from an EMBL/GenBank/DDBJ whole genome shotgun (WGS) entry which is preliminary data.</text>
</comment>
<dbReference type="AlphaFoldDB" id="A0A4R9B943"/>
<protein>
    <submittedName>
        <fullName evidence="17">Na+/H+ antiporter subunit A</fullName>
    </submittedName>
</protein>
<dbReference type="Proteomes" id="UP000298313">
    <property type="component" value="Unassembled WGS sequence"/>
</dbReference>
<feature type="domain" description="MrpA C-terminal/MbhE" evidence="16">
    <location>
        <begin position="677"/>
        <end position="754"/>
    </location>
</feature>
<evidence type="ECO:0000259" key="16">
    <source>
        <dbReference type="Pfam" id="PF20501"/>
    </source>
</evidence>
<feature type="transmembrane region" description="Helical" evidence="11">
    <location>
        <begin position="158"/>
        <end position="181"/>
    </location>
</feature>
<gene>
    <name evidence="17" type="ORF">E3T48_09660</name>
</gene>
<dbReference type="InterPro" id="IPR001750">
    <property type="entry name" value="ND/Mrp_TM"/>
</dbReference>
<feature type="transmembrane region" description="Helical" evidence="11">
    <location>
        <begin position="363"/>
        <end position="386"/>
    </location>
</feature>
<reference evidence="17 18" key="1">
    <citation type="submission" date="2019-03" db="EMBL/GenBank/DDBJ databases">
        <title>Genomics of glacier-inhabiting Cryobacterium strains.</title>
        <authorList>
            <person name="Liu Q."/>
            <person name="Xin Y.-H."/>
        </authorList>
    </citation>
    <scope>NUCLEOTIDE SEQUENCE [LARGE SCALE GENOMIC DNA]</scope>
    <source>
        <strain evidence="17 18">Hh4</strain>
    </source>
</reference>
<keyword evidence="3" id="KW-0050">Antiport</keyword>
<evidence type="ECO:0000256" key="8">
    <source>
        <dbReference type="ARBA" id="ARBA00023136"/>
    </source>
</evidence>
<sequence>MATILLIFLILSLFTPALTRRIGPRVFYLIALLPAAAFVFTLGQTGLVTRGGAATERIPWIPQLGVALSFRVDALAWLLALVVTGIGALVLVYCARYFRADEPALGRFAACLLAFAGAMYGLVTADDIVVMFIFWEITSVLSYLLIGHYTAKRESRGAALQALLVTTFGGLVMLIGVVLLSVQAGTTSLALLVSEPVTGPIAGWAVLLILVGALSKSALVPFHFWLPAAMAAPTPVSAYLHAAAMVKAGLYLVARLAPGYADTDGWLPVLVTIGVWTMLVGAWRSLRKHDLKLVLAYGTVSQLGFIMVVVGFGSRDAALAGAALLLAHALFKAALFLVVGIIDHRAGTRDLRRLSGLGRSEPALAVIALIAALSMAGLPPLLGFVAKEAVFTAFLEAGLAGDGWGWVALVGTGIGSVLTVAYSIRFFWGAFGTRPAMAPTALHPSRWDFALAPGLLAVATLLLGPLSGLLDPLLSSYADTVAGGGDYHLALWHGLEPALLISVVVVLAGAALFWQRLRVARAQARVPAWIDAGRGYGSLVRAVDRSAARVTHFAQHGGLPQYLGTILVVFVLALGFAASVNRSWPETLVPWDYPGQVLIALVMAIAAAAAARVGKRMTSVLLAGVTGYGLVALFALHGAPDLALTQALVETMTLVVFVLVLRRLPTRIAQHNRPLHRRRRALIGVLVGAVSGAIAVIALGARQDPGIAAELPRLTLEAHGTNIVNVMLVDIRAWDTMGEIAVLIVVATGVASLLFVSGRAVPLPRLKGSRRQRLPRNRRRVIADPHASSAGHAVSRQSFLLAGRTIPEGDRSILIEVLVRLLFHPAIIVSVYLLFAGHNAPGGGFAGGLLAGLALVSRYLAGGRFELGEAAPIDPGKLLGLGVVLAVGTAVASLFFTGVPLESAYAGVDVPVLGHLSFGTSTIFDIGVYLVVIGLALDILRSLGSEIDRQSEAGEATEAGQATEAGETEPAPASAPAPATEVLP</sequence>
<evidence type="ECO:0000259" key="12">
    <source>
        <dbReference type="Pfam" id="PF00361"/>
    </source>
</evidence>
<dbReference type="InterPro" id="IPR046806">
    <property type="entry name" value="MrpA_C/MbhE"/>
</dbReference>
<evidence type="ECO:0000256" key="1">
    <source>
        <dbReference type="ARBA" id="ARBA00004651"/>
    </source>
</evidence>
<evidence type="ECO:0000313" key="17">
    <source>
        <dbReference type="EMBL" id="TFD77002.1"/>
    </source>
</evidence>
<dbReference type="Pfam" id="PF04039">
    <property type="entry name" value="MnhB"/>
    <property type="match status" value="1"/>
</dbReference>
<dbReference type="InterPro" id="IPR025383">
    <property type="entry name" value="MrpA_C/MbhD"/>
</dbReference>
<dbReference type="EMBL" id="SOHH01000066">
    <property type="protein sequence ID" value="TFD77002.1"/>
    <property type="molecule type" value="Genomic_DNA"/>
</dbReference>
<feature type="transmembrane region" description="Helical" evidence="11">
    <location>
        <begin position="105"/>
        <end position="122"/>
    </location>
</feature>
<keyword evidence="6 11" id="KW-1133">Transmembrane helix</keyword>
<evidence type="ECO:0000256" key="2">
    <source>
        <dbReference type="ARBA" id="ARBA00022448"/>
    </source>
</evidence>
<dbReference type="Pfam" id="PF00361">
    <property type="entry name" value="Proton_antipo_M"/>
    <property type="match status" value="1"/>
</dbReference>
<dbReference type="GO" id="GO:0006811">
    <property type="term" value="P:monoatomic ion transport"/>
    <property type="evidence" value="ECO:0007669"/>
    <property type="project" value="UniProtKB-KW"/>
</dbReference>
<feature type="transmembrane region" description="Helical" evidence="11">
    <location>
        <begin position="128"/>
        <end position="146"/>
    </location>
</feature>
<dbReference type="OrthoDB" id="9811798at2"/>
<keyword evidence="2" id="KW-0813">Transport</keyword>
<dbReference type="RefSeq" id="WP_134523850.1">
    <property type="nucleotide sequence ID" value="NZ_SOHH01000066.1"/>
</dbReference>
<evidence type="ECO:0000256" key="6">
    <source>
        <dbReference type="ARBA" id="ARBA00022989"/>
    </source>
</evidence>
<feature type="transmembrane region" description="Helical" evidence="11">
    <location>
        <begin position="562"/>
        <end position="581"/>
    </location>
</feature>